<reference evidence="1 2" key="1">
    <citation type="submission" date="2024-05" db="EMBL/GenBank/DDBJ databases">
        <authorList>
            <person name="Duchaud E."/>
        </authorList>
    </citation>
    <scope>NUCLEOTIDE SEQUENCE [LARGE SCALE GENOMIC DNA]</scope>
    <source>
        <strain evidence="1">Ena-SAMPLE-TAB-13-05-2024-13:56:06:370-140308</strain>
    </source>
</reference>
<gene>
    <name evidence="1" type="ORF">T190423A01A_40047</name>
</gene>
<dbReference type="EMBL" id="CAXJIO010000013">
    <property type="protein sequence ID" value="CAL2103454.1"/>
    <property type="molecule type" value="Genomic_DNA"/>
</dbReference>
<keyword evidence="2" id="KW-1185">Reference proteome</keyword>
<dbReference type="Proteomes" id="UP001497527">
    <property type="component" value="Unassembled WGS sequence"/>
</dbReference>
<evidence type="ECO:0000313" key="1">
    <source>
        <dbReference type="EMBL" id="CAL2103454.1"/>
    </source>
</evidence>
<sequence length="317" mass="36022">MSTRFLVLLIVFLSETCYSQTCCSGGVPISNNIGMSMEDKGVFQFGISYDYNFLNTLKEGNNTLRDNTRKRITHSALLNLSYNITNNWAFEVLLTWVNQKREISSAFGVNLSETTGIGDWVVLSRYKFVNNKTLSISSGIGLKLPTGKSDITSSNGIVFNADIQPGSNTLDYIVMSSLDLKTSFRESFSVFSRIVYRVTGENDQYQEVNRYKFGNELQFFLGATDQFLLFKQIFNPSISVKYRNAQRDLLNGRDIPNTGGDWIFLIPRFSLELTNRMALNSSVEVPIYANLKGIQLTPTYRFNVGIIYKFKKREKIL</sequence>
<accession>A0ABM9PDE8</accession>
<evidence type="ECO:0008006" key="3">
    <source>
        <dbReference type="Google" id="ProtNLM"/>
    </source>
</evidence>
<name>A0ABM9PDE8_9FLAO</name>
<comment type="caution">
    <text evidence="1">The sequence shown here is derived from an EMBL/GenBank/DDBJ whole genome shotgun (WGS) entry which is preliminary data.</text>
</comment>
<proteinExistence type="predicted"/>
<organism evidence="1 2">
    <name type="scientific">Tenacibaculum polynesiense</name>
    <dbReference type="NCBI Taxonomy" id="3137857"/>
    <lineage>
        <taxon>Bacteria</taxon>
        <taxon>Pseudomonadati</taxon>
        <taxon>Bacteroidota</taxon>
        <taxon>Flavobacteriia</taxon>
        <taxon>Flavobacteriales</taxon>
        <taxon>Flavobacteriaceae</taxon>
        <taxon>Tenacibaculum</taxon>
    </lineage>
</organism>
<protein>
    <recommendedName>
        <fullName evidence="3">Transporter</fullName>
    </recommendedName>
</protein>
<evidence type="ECO:0000313" key="2">
    <source>
        <dbReference type="Proteomes" id="UP001497527"/>
    </source>
</evidence>